<protein>
    <recommendedName>
        <fullName evidence="5">Prokaryotic-type class I peptide chain release factors domain-containing protein</fullName>
    </recommendedName>
</protein>
<dbReference type="Gene3D" id="3.30.160.20">
    <property type="match status" value="1"/>
</dbReference>
<dbReference type="GO" id="GO:0005739">
    <property type="term" value="C:mitochondrion"/>
    <property type="evidence" value="ECO:0007669"/>
    <property type="project" value="UniProtKB-ARBA"/>
</dbReference>
<comment type="caution">
    <text evidence="6">The sequence shown here is derived from an EMBL/GenBank/DDBJ whole genome shotgun (WGS) entry which is preliminary data.</text>
</comment>
<keyword evidence="3" id="KW-0648">Protein biosynthesis</keyword>
<dbReference type="EMBL" id="WIQZ01000035">
    <property type="protein sequence ID" value="KAF3134623.1"/>
    <property type="molecule type" value="Genomic_DNA"/>
</dbReference>
<dbReference type="InterPro" id="IPR050057">
    <property type="entry name" value="Prokaryotic/Mito_RF"/>
</dbReference>
<comment type="similarity">
    <text evidence="1">Belongs to the prokaryotic/mitochondrial release factor family.</text>
</comment>
<dbReference type="InterPro" id="IPR005139">
    <property type="entry name" value="PCRF"/>
</dbReference>
<dbReference type="InterPro" id="IPR000352">
    <property type="entry name" value="Pep_chain_release_fac_I"/>
</dbReference>
<evidence type="ECO:0000313" key="7">
    <source>
        <dbReference type="EMBL" id="KAF3134623.1"/>
    </source>
</evidence>
<organism evidence="6 8">
    <name type="scientific">Orbilia oligospora</name>
    <name type="common">Nematode-trapping fungus</name>
    <name type="synonym">Arthrobotrys oligospora</name>
    <dbReference type="NCBI Taxonomy" id="2813651"/>
    <lineage>
        <taxon>Eukaryota</taxon>
        <taxon>Fungi</taxon>
        <taxon>Dikarya</taxon>
        <taxon>Ascomycota</taxon>
        <taxon>Pezizomycotina</taxon>
        <taxon>Orbiliomycetes</taxon>
        <taxon>Orbiliales</taxon>
        <taxon>Orbiliaceae</taxon>
        <taxon>Orbilia</taxon>
    </lineage>
</organism>
<reference evidence="8 9" key="1">
    <citation type="submission" date="2019-06" db="EMBL/GenBank/DDBJ databases">
        <authorList>
            <person name="Palmer J.M."/>
        </authorList>
    </citation>
    <scope>NUCLEOTIDE SEQUENCE [LARGE SCALE GENOMIC DNA]</scope>
    <source>
        <strain evidence="6 8">TWF102</strain>
        <strain evidence="7 9">TWF703</strain>
    </source>
</reference>
<dbReference type="SMART" id="SM00937">
    <property type="entry name" value="PCRF"/>
    <property type="match status" value="1"/>
</dbReference>
<evidence type="ECO:0000256" key="3">
    <source>
        <dbReference type="ARBA" id="ARBA00022917"/>
    </source>
</evidence>
<feature type="coiled-coil region" evidence="4">
    <location>
        <begin position="59"/>
        <end position="118"/>
    </location>
</feature>
<gene>
    <name evidence="6" type="ORF">TWF102_002888</name>
    <name evidence="7" type="ORF">TWF703_006280</name>
</gene>
<accession>A0A7C8IX07</accession>
<dbReference type="GO" id="GO:0003747">
    <property type="term" value="F:translation release factor activity"/>
    <property type="evidence" value="ECO:0007669"/>
    <property type="project" value="InterPro"/>
</dbReference>
<dbReference type="SUPFAM" id="SSF75620">
    <property type="entry name" value="Release factor"/>
    <property type="match status" value="1"/>
</dbReference>
<proteinExistence type="inferred from homology"/>
<evidence type="ECO:0000313" key="8">
    <source>
        <dbReference type="Proteomes" id="UP000475325"/>
    </source>
</evidence>
<dbReference type="EMBL" id="WIQW01000154">
    <property type="protein sequence ID" value="KAF3079424.1"/>
    <property type="molecule type" value="Genomic_DNA"/>
</dbReference>
<dbReference type="Pfam" id="PF03462">
    <property type="entry name" value="PCRF"/>
    <property type="match status" value="1"/>
</dbReference>
<keyword evidence="2" id="KW-0488">Methylation</keyword>
<dbReference type="InterPro" id="IPR045853">
    <property type="entry name" value="Pep_chain_release_fac_I_sf"/>
</dbReference>
<evidence type="ECO:0000313" key="9">
    <source>
        <dbReference type="Proteomes" id="UP000480548"/>
    </source>
</evidence>
<evidence type="ECO:0000313" key="6">
    <source>
        <dbReference type="EMBL" id="KAF3079424.1"/>
    </source>
</evidence>
<evidence type="ECO:0000259" key="5">
    <source>
        <dbReference type="PROSITE" id="PS00745"/>
    </source>
</evidence>
<sequence>MIRPQWVCRHCLSRARTTTTTTTASRLALARPNLAHNVITRRQSHTSTRVDEDEDFFLAESLLKRAKQLATEHDVLERQLMEDFDTKTAARAGHLRPVSEALKEYEAAVENLKELRVLALDPESDLSAMAADDIPPTIDQIRTSSTALTTSLVPRHQFAAFPCTIEIRPGTGGSEATLFANDLYKMYNSLLSNLRWQSSVISYQTHNEIGGEGCSEAIISVSTPESYDLLRHEAGVHRVQRIPATENKGRTHTSTASVMVLPKLGDEEGDFEYGTDDDPLAQIDMKDVKTDVMRASGAGGQHVNRTESAVRMTHIPTGIVVAIQDSRSQHKNRSSALTILKAKVADKRRKEKEEEALSMRRGVVKVGAGRSDKIRTYNFTQNRVTDHRSGQSNHDLPRLMEGDGLIDMIEGVQEWDKQRSVEVMLALQEMEDLKKEKK</sequence>
<evidence type="ECO:0000256" key="4">
    <source>
        <dbReference type="SAM" id="Coils"/>
    </source>
</evidence>
<dbReference type="Proteomes" id="UP000480548">
    <property type="component" value="Unassembled WGS sequence"/>
</dbReference>
<dbReference type="FunFam" id="3.30.160.20:FF:000004">
    <property type="entry name" value="Peptide chain release factor 1"/>
    <property type="match status" value="1"/>
</dbReference>
<evidence type="ECO:0000256" key="2">
    <source>
        <dbReference type="ARBA" id="ARBA00022481"/>
    </source>
</evidence>
<keyword evidence="4" id="KW-0175">Coiled coil</keyword>
<dbReference type="Proteomes" id="UP000475325">
    <property type="component" value="Unassembled WGS sequence"/>
</dbReference>
<dbReference type="Pfam" id="PF00472">
    <property type="entry name" value="RF-1"/>
    <property type="match status" value="1"/>
</dbReference>
<feature type="domain" description="Prokaryotic-type class I peptide chain release factors" evidence="5">
    <location>
        <begin position="294"/>
        <end position="310"/>
    </location>
</feature>
<dbReference type="GO" id="GO:0032543">
    <property type="term" value="P:mitochondrial translation"/>
    <property type="evidence" value="ECO:0007669"/>
    <property type="project" value="UniProtKB-ARBA"/>
</dbReference>
<dbReference type="Gene3D" id="6.10.140.1950">
    <property type="match status" value="1"/>
</dbReference>
<dbReference type="AlphaFoldDB" id="A0A7C8IX07"/>
<dbReference type="PROSITE" id="PS00745">
    <property type="entry name" value="RF_PROK_I"/>
    <property type="match status" value="1"/>
</dbReference>
<dbReference type="PANTHER" id="PTHR43804:SF7">
    <property type="entry name" value="LD18447P"/>
    <property type="match status" value="1"/>
</dbReference>
<name>A0A7C8IX07_ORBOL</name>
<evidence type="ECO:0000256" key="1">
    <source>
        <dbReference type="ARBA" id="ARBA00010835"/>
    </source>
</evidence>
<dbReference type="PANTHER" id="PTHR43804">
    <property type="entry name" value="LD18447P"/>
    <property type="match status" value="1"/>
</dbReference>
<dbReference type="Gene3D" id="3.30.70.1660">
    <property type="match status" value="1"/>
</dbReference>